<accession>A0A1I8JI54</accession>
<evidence type="ECO:0000256" key="1">
    <source>
        <dbReference type="SAM" id="MobiDB-lite"/>
    </source>
</evidence>
<dbReference type="Gene3D" id="3.30.420.610">
    <property type="entry name" value="LOTUS domain-like"/>
    <property type="match status" value="1"/>
</dbReference>
<dbReference type="InterPro" id="IPR037059">
    <property type="entry name" value="RHD_DNA_bind_dom_sf"/>
</dbReference>
<dbReference type="Pfam" id="PF12872">
    <property type="entry name" value="OST-HTH"/>
    <property type="match status" value="1"/>
</dbReference>
<dbReference type="WBParaSite" id="maker-uti_cns_0047937-snap-gene-0.5-mRNA-1">
    <property type="protein sequence ID" value="maker-uti_cns_0047937-snap-gene-0.5-mRNA-1"/>
    <property type="gene ID" value="maker-uti_cns_0047937-snap-gene-0.5"/>
</dbReference>
<sequence>LQAFASPFEADPQLSLKILCEPAPSSRFRYVGEVEQFRASAGPKAIGSVLYGGRPVDKNSRVTLQLQANRPTDAALFAFLVRANQSDKLHVFELIGIDCECGFLYSKFRLDNGPQELKLDKHCIMKYKKGDIKQAVQNRWDKLKGMSWYHPHLNQWMDDLSRCSSLKECGGSVRIRFLLCPMLPDESADGQQQLDFSAAVSVVTETISSSSSSSADSLKIQDFNPTTIILSTDDPSLKTNSIWVELKDAKLVKFSPPSLDEVRKVCKDERIAATFKVKKLSPRDRSDDDGQLDEAESLECNLLLVTPALPSIGQRPPKQARLRRNATEPDANDFSYLKDLLLYTNMDFNDVKITLRAVLLSTKSRSIPINELPYEFKGLSGKSLDYKQFGYASLSKMLLDMPDTVRLSDGGRLVRLHSLVHAAFSNANTSHIESLIRNQLPSGRDKRGTRGSSFRRLSSDSRPIYLGDFRYPVLIDDQAGRRSLDRSSAGQSQTSTGRSVRPIGI</sequence>
<feature type="region of interest" description="Disordered" evidence="1">
    <location>
        <begin position="482"/>
        <end position="505"/>
    </location>
</feature>
<dbReference type="InterPro" id="IPR041966">
    <property type="entry name" value="LOTUS-like"/>
</dbReference>
<dbReference type="GO" id="GO:0003700">
    <property type="term" value="F:DNA-binding transcription factor activity"/>
    <property type="evidence" value="ECO:0007669"/>
    <property type="project" value="InterPro"/>
</dbReference>
<dbReference type="AlphaFoldDB" id="A0A1I8JI54"/>
<evidence type="ECO:0000313" key="4">
    <source>
        <dbReference type="WBParaSite" id="maker-uti_cns_0047937-snap-gene-0.5-mRNA-1"/>
    </source>
</evidence>
<reference evidence="4" key="1">
    <citation type="submission" date="2016-11" db="UniProtKB">
        <authorList>
            <consortium name="WormBaseParasite"/>
        </authorList>
    </citation>
    <scope>IDENTIFICATION</scope>
</reference>
<proteinExistence type="predicted"/>
<feature type="compositionally biased region" description="Polar residues" evidence="1">
    <location>
        <begin position="486"/>
        <end position="498"/>
    </location>
</feature>
<dbReference type="PROSITE" id="PS51644">
    <property type="entry name" value="HTH_OST"/>
    <property type="match status" value="1"/>
</dbReference>
<evidence type="ECO:0000313" key="3">
    <source>
        <dbReference type="Proteomes" id="UP000095280"/>
    </source>
</evidence>
<evidence type="ECO:0000259" key="2">
    <source>
        <dbReference type="PROSITE" id="PS51644"/>
    </source>
</evidence>
<feature type="domain" description="HTH OST-type" evidence="2">
    <location>
        <begin position="347"/>
        <end position="422"/>
    </location>
</feature>
<dbReference type="Proteomes" id="UP000095280">
    <property type="component" value="Unplaced"/>
</dbReference>
<dbReference type="Gene3D" id="2.60.40.340">
    <property type="entry name" value="Rel homology domain (RHD), DNA-binding domain"/>
    <property type="match status" value="1"/>
</dbReference>
<keyword evidence="3" id="KW-1185">Reference proteome</keyword>
<dbReference type="GO" id="GO:0003677">
    <property type="term" value="F:DNA binding"/>
    <property type="evidence" value="ECO:0007669"/>
    <property type="project" value="InterPro"/>
</dbReference>
<protein>
    <submittedName>
        <fullName evidence="4">HTH OST-type domain-containing protein</fullName>
    </submittedName>
</protein>
<dbReference type="InterPro" id="IPR025605">
    <property type="entry name" value="OST-HTH/LOTUS_dom"/>
</dbReference>
<organism evidence="3 4">
    <name type="scientific">Macrostomum lignano</name>
    <dbReference type="NCBI Taxonomy" id="282301"/>
    <lineage>
        <taxon>Eukaryota</taxon>
        <taxon>Metazoa</taxon>
        <taxon>Spiralia</taxon>
        <taxon>Lophotrochozoa</taxon>
        <taxon>Platyhelminthes</taxon>
        <taxon>Rhabditophora</taxon>
        <taxon>Macrostomorpha</taxon>
        <taxon>Macrostomida</taxon>
        <taxon>Macrostomidae</taxon>
        <taxon>Macrostomum</taxon>
    </lineage>
</organism>
<name>A0A1I8JI54_9PLAT</name>